<dbReference type="InterPro" id="IPR015418">
    <property type="entry name" value="Eaf6"/>
</dbReference>
<evidence type="ECO:0000256" key="7">
    <source>
        <dbReference type="ARBA" id="ARBA00023163"/>
    </source>
</evidence>
<keyword evidence="7 9" id="KW-0804">Transcription</keyword>
<keyword evidence="9" id="KW-0234">DNA repair</keyword>
<comment type="function">
    <text evidence="9">Component of the NuA4 histone acetyltransferase complex which is involved in transcriptional activation of selected genes principally by acetylation of nucleosomal histone H4 and H2A. The NuA4 complex is also involved in DNA repair.</text>
</comment>
<keyword evidence="8 9" id="KW-0539">Nucleus</keyword>
<evidence type="ECO:0000256" key="4">
    <source>
        <dbReference type="ARBA" id="ARBA00022853"/>
    </source>
</evidence>
<comment type="subunit">
    <text evidence="9">Component of the NuA4 histone acetyltransferase complex.</text>
</comment>
<evidence type="ECO:0000313" key="13">
    <source>
        <dbReference type="Proteomes" id="UP000750334"/>
    </source>
</evidence>
<comment type="similarity">
    <text evidence="2 9">Belongs to the EAF6 family.</text>
</comment>
<organism evidence="12 13">
    <name type="scientific">Maudiozyma exigua</name>
    <name type="common">Yeast</name>
    <name type="synonym">Kazachstania exigua</name>
    <dbReference type="NCBI Taxonomy" id="34358"/>
    <lineage>
        <taxon>Eukaryota</taxon>
        <taxon>Fungi</taxon>
        <taxon>Dikarya</taxon>
        <taxon>Ascomycota</taxon>
        <taxon>Saccharomycotina</taxon>
        <taxon>Saccharomycetes</taxon>
        <taxon>Saccharomycetales</taxon>
        <taxon>Saccharomycetaceae</taxon>
        <taxon>Maudiozyma</taxon>
    </lineage>
</organism>
<keyword evidence="4 9" id="KW-0156">Chromatin regulator</keyword>
<evidence type="ECO:0000256" key="10">
    <source>
        <dbReference type="SAM" id="Coils"/>
    </source>
</evidence>
<dbReference type="OrthoDB" id="440324at2759"/>
<dbReference type="GO" id="GO:0005634">
    <property type="term" value="C:nucleus"/>
    <property type="evidence" value="ECO:0007669"/>
    <property type="project" value="UniProtKB-SubCell"/>
</dbReference>
<feature type="compositionally biased region" description="Polar residues" evidence="11">
    <location>
        <begin position="81"/>
        <end position="95"/>
    </location>
</feature>
<feature type="region of interest" description="Disordered" evidence="11">
    <location>
        <begin position="76"/>
        <end position="104"/>
    </location>
</feature>
<dbReference type="GO" id="GO:0006325">
    <property type="term" value="P:chromatin organization"/>
    <property type="evidence" value="ECO:0007669"/>
    <property type="project" value="UniProtKB-KW"/>
</dbReference>
<protein>
    <recommendedName>
        <fullName evidence="3 9">Chromatin modification-related protein EAF6</fullName>
    </recommendedName>
</protein>
<keyword evidence="13" id="KW-1185">Reference proteome</keyword>
<comment type="caution">
    <text evidence="12">The sequence shown here is derived from an EMBL/GenBank/DDBJ whole genome shotgun (WGS) entry which is preliminary data.</text>
</comment>
<feature type="coiled-coil region" evidence="10">
    <location>
        <begin position="7"/>
        <end position="41"/>
    </location>
</feature>
<dbReference type="Proteomes" id="UP000750334">
    <property type="component" value="Unassembled WGS sequence"/>
</dbReference>
<evidence type="ECO:0000256" key="9">
    <source>
        <dbReference type="RuleBase" id="RU368022"/>
    </source>
</evidence>
<keyword evidence="5 9" id="KW-0805">Transcription regulation</keyword>
<reference evidence="12 13" key="1">
    <citation type="submission" date="2020-11" db="EMBL/GenBank/DDBJ databases">
        <title>Kefir isolates.</title>
        <authorList>
            <person name="Marcisauskas S."/>
            <person name="Kim Y."/>
            <person name="Blasche S."/>
        </authorList>
    </citation>
    <scope>NUCLEOTIDE SEQUENCE [LARGE SCALE GENOMIC DNA]</scope>
    <source>
        <strain evidence="12 13">OG2</strain>
    </source>
</reference>
<evidence type="ECO:0000256" key="11">
    <source>
        <dbReference type="SAM" id="MobiDB-lite"/>
    </source>
</evidence>
<proteinExistence type="inferred from homology"/>
<dbReference type="EMBL" id="PUHR01000035">
    <property type="protein sequence ID" value="KAG0669686.1"/>
    <property type="molecule type" value="Genomic_DNA"/>
</dbReference>
<gene>
    <name evidence="12" type="primary">EAF6</name>
    <name evidence="12" type="ORF">C6P45_003429</name>
</gene>
<evidence type="ECO:0000256" key="2">
    <source>
        <dbReference type="ARBA" id="ARBA00010916"/>
    </source>
</evidence>
<evidence type="ECO:0000313" key="12">
    <source>
        <dbReference type="EMBL" id="KAG0669686.1"/>
    </source>
</evidence>
<dbReference type="GO" id="GO:0006281">
    <property type="term" value="P:DNA repair"/>
    <property type="evidence" value="ECO:0007669"/>
    <property type="project" value="UniProtKB-UniRule"/>
</dbReference>
<sequence>MTDSPEYEQLKQTLKEALKERKQYQDEFNKLEQEIYDKETEYFSNINPQTGHNTAVSLQTVQGNIIKGFDGFSKTLHHHGSTNQSSHGATGSNSKDLPATVLDPLNTGLPNKDRIFSLSDIDFVNQLQQDDLLPGFDDDTVVIDE</sequence>
<dbReference type="AlphaFoldDB" id="A0A9P7BAE3"/>
<keyword evidence="6 10" id="KW-0175">Coiled coil</keyword>
<evidence type="ECO:0000256" key="5">
    <source>
        <dbReference type="ARBA" id="ARBA00023015"/>
    </source>
</evidence>
<dbReference type="Pfam" id="PF09340">
    <property type="entry name" value="NuA4"/>
    <property type="match status" value="1"/>
</dbReference>
<dbReference type="GO" id="GO:0035267">
    <property type="term" value="C:NuA4 histone acetyltransferase complex"/>
    <property type="evidence" value="ECO:0007669"/>
    <property type="project" value="UniProtKB-UniRule"/>
</dbReference>
<comment type="subcellular location">
    <subcellularLocation>
        <location evidence="1 9">Nucleus</location>
    </subcellularLocation>
</comment>
<evidence type="ECO:0000256" key="3">
    <source>
        <dbReference type="ARBA" id="ARBA00018504"/>
    </source>
</evidence>
<evidence type="ECO:0000256" key="1">
    <source>
        <dbReference type="ARBA" id="ARBA00004123"/>
    </source>
</evidence>
<accession>A0A9P7BAE3</accession>
<dbReference type="PANTHER" id="PTHR13476">
    <property type="entry name" value="CHROMATIN MODIFICATION-RELATED PROTEIN MEAF6"/>
    <property type="match status" value="1"/>
</dbReference>
<name>A0A9P7BAE3_MAUEX</name>
<evidence type="ECO:0000256" key="6">
    <source>
        <dbReference type="ARBA" id="ARBA00023054"/>
    </source>
</evidence>
<keyword evidence="9" id="KW-0227">DNA damage</keyword>
<evidence type="ECO:0000256" key="8">
    <source>
        <dbReference type="ARBA" id="ARBA00023242"/>
    </source>
</evidence>